<organism evidence="2">
    <name type="scientific">Cucumis melo</name>
    <name type="common">Muskmelon</name>
    <dbReference type="NCBI Taxonomy" id="3656"/>
    <lineage>
        <taxon>Eukaryota</taxon>
        <taxon>Viridiplantae</taxon>
        <taxon>Streptophyta</taxon>
        <taxon>Embryophyta</taxon>
        <taxon>Tracheophyta</taxon>
        <taxon>Spermatophyta</taxon>
        <taxon>Magnoliopsida</taxon>
        <taxon>eudicotyledons</taxon>
        <taxon>Gunneridae</taxon>
        <taxon>Pentapetalae</taxon>
        <taxon>rosids</taxon>
        <taxon>fabids</taxon>
        <taxon>Cucurbitales</taxon>
        <taxon>Cucurbitaceae</taxon>
        <taxon>Benincaseae</taxon>
        <taxon>Cucumis</taxon>
    </lineage>
</organism>
<sequence>MCLSLTLVMVVVIQFILVLHLFNYIPDRPLICMVLISMGIGFPLVMARGMDLIFLVLGC</sequence>
<dbReference type="AlphaFoldDB" id="A0A9I9EE86"/>
<name>A0A9I9EE86_CUCME</name>
<feature type="transmembrane region" description="Helical" evidence="1">
    <location>
        <begin position="32"/>
        <end position="57"/>
    </location>
</feature>
<protein>
    <submittedName>
        <fullName evidence="2">Uncharacterized protein</fullName>
    </submittedName>
</protein>
<keyword evidence="1" id="KW-0812">Transmembrane</keyword>
<dbReference type="EnsemblPlants" id="MELO3C032307.2.1">
    <property type="protein sequence ID" value="MELO3C032307.2.1"/>
    <property type="gene ID" value="MELO3C032307.2"/>
</dbReference>
<dbReference type="Gramene" id="MELO3C032307.2.1">
    <property type="protein sequence ID" value="MELO3C032307.2.1"/>
    <property type="gene ID" value="MELO3C032307.2"/>
</dbReference>
<keyword evidence="1" id="KW-0472">Membrane</keyword>
<reference evidence="2" key="1">
    <citation type="submission" date="2023-03" db="UniProtKB">
        <authorList>
            <consortium name="EnsemblPlants"/>
        </authorList>
    </citation>
    <scope>IDENTIFICATION</scope>
</reference>
<evidence type="ECO:0000313" key="2">
    <source>
        <dbReference type="EnsemblPlants" id="MELO3C032307.2.1"/>
    </source>
</evidence>
<evidence type="ECO:0000256" key="1">
    <source>
        <dbReference type="SAM" id="Phobius"/>
    </source>
</evidence>
<keyword evidence="1" id="KW-1133">Transmembrane helix</keyword>
<accession>A0A9I9EE86</accession>
<feature type="transmembrane region" description="Helical" evidence="1">
    <location>
        <begin position="6"/>
        <end position="25"/>
    </location>
</feature>
<proteinExistence type="predicted"/>